<feature type="domain" description="Glycosyl transferase family 28 C-terminal" evidence="12">
    <location>
        <begin position="191"/>
        <end position="334"/>
    </location>
</feature>
<keyword evidence="6 10" id="KW-0573">Peptidoglycan synthesis</keyword>
<dbReference type="CDD" id="cd03785">
    <property type="entry name" value="GT28_MurG"/>
    <property type="match status" value="1"/>
</dbReference>
<sequence>MKIVFTGGGTLGPVTPLLATAKAIQKTAPQAEFIWYGTPNGPEQFVVKEAGIPFRAISVAKIPRYFSFRLFRFPFDYARARMQAEKFLREDQPDLIVSAGGFTAVPVMRAGFSRHIPCAIHQLDKVPGLSNKMVAKICTLVTTSFPYQTPPFGADVKTLAIATPTRFSAKEISTREDAAKAFALHPKKPIILLVGGGTGAQALNEAMWKHLESLLKTTQIIHVTGKGKGNDARMEGYVQRDLLDAADMLQAYGAADIVLSRAGMGAISELSALKKPTILIPIPRSHQEVNAKTLAETRACILLDQSDVDFSDLLLKTIQDLLVDEEARTKMGERFHAIFPTDDGTQLARQLLKLV</sequence>
<keyword evidence="8 10" id="KW-0131">Cell cycle</keyword>
<keyword evidence="5 10" id="KW-0133">Cell shape</keyword>
<keyword evidence="4 10" id="KW-0808">Transferase</keyword>
<evidence type="ECO:0000256" key="10">
    <source>
        <dbReference type="HAMAP-Rule" id="MF_00033"/>
    </source>
</evidence>
<name>A0A2H0BRG3_9BACT</name>
<dbReference type="GO" id="GO:0008360">
    <property type="term" value="P:regulation of cell shape"/>
    <property type="evidence" value="ECO:0007669"/>
    <property type="project" value="UniProtKB-KW"/>
</dbReference>
<evidence type="ECO:0000256" key="1">
    <source>
        <dbReference type="ARBA" id="ARBA00022475"/>
    </source>
</evidence>
<dbReference type="UniPathway" id="UPA00219"/>
<dbReference type="PANTHER" id="PTHR21015">
    <property type="entry name" value="UDP-N-ACETYLGLUCOSAMINE--N-ACETYLMURAMYL-(PENTAPEPTIDE) PYROPHOSPHORYL-UNDECAPRENOL N-ACETYLGLUCOSAMINE TRANSFERASE 1"/>
    <property type="match status" value="1"/>
</dbReference>
<feature type="binding site" evidence="10">
    <location>
        <position position="287"/>
    </location>
    <ligand>
        <name>UDP-N-acetyl-alpha-D-glucosamine</name>
        <dbReference type="ChEBI" id="CHEBI:57705"/>
    </ligand>
</feature>
<accession>A0A2H0BRG3</accession>
<dbReference type="Pfam" id="PF03033">
    <property type="entry name" value="Glyco_transf_28"/>
    <property type="match status" value="1"/>
</dbReference>
<dbReference type="Gene3D" id="3.40.50.2000">
    <property type="entry name" value="Glycogen Phosphorylase B"/>
    <property type="match status" value="2"/>
</dbReference>
<dbReference type="SUPFAM" id="SSF53756">
    <property type="entry name" value="UDP-Glycosyltransferase/glycogen phosphorylase"/>
    <property type="match status" value="1"/>
</dbReference>
<dbReference type="AlphaFoldDB" id="A0A2H0BRG3"/>
<keyword evidence="9 10" id="KW-0961">Cell wall biogenesis/degradation</keyword>
<dbReference type="GO" id="GO:0051991">
    <property type="term" value="F:UDP-N-acetyl-D-glucosamine:N-acetylmuramoyl-L-alanyl-D-glutamyl-meso-2,6-diaminopimelyl-D-alanyl-D-alanine-diphosphoundecaprenol 4-beta-N-acetylglucosaminlytransferase activity"/>
    <property type="evidence" value="ECO:0007669"/>
    <property type="project" value="RHEA"/>
</dbReference>
<dbReference type="InterPro" id="IPR006009">
    <property type="entry name" value="GlcNAc_MurG"/>
</dbReference>
<evidence type="ECO:0000313" key="14">
    <source>
        <dbReference type="Proteomes" id="UP000231581"/>
    </source>
</evidence>
<dbReference type="PANTHER" id="PTHR21015:SF27">
    <property type="entry name" value="UDP-N-ACETYLGLUCOSAMINE--N-ACETYLMURAMYL-(PENTAPEPTIDE) PYROPHOSPHORYL-UNDECAPRENOL N-ACETYLGLUCOSAMINE TRANSFERASE"/>
    <property type="match status" value="1"/>
</dbReference>
<dbReference type="GO" id="GO:0071555">
    <property type="term" value="P:cell wall organization"/>
    <property type="evidence" value="ECO:0007669"/>
    <property type="project" value="UniProtKB-KW"/>
</dbReference>
<feature type="domain" description="Glycosyltransferase family 28 N-terminal" evidence="11">
    <location>
        <begin position="3"/>
        <end position="141"/>
    </location>
</feature>
<evidence type="ECO:0000313" key="13">
    <source>
        <dbReference type="EMBL" id="PIP60266.1"/>
    </source>
</evidence>
<organism evidence="13 14">
    <name type="scientific">Candidatus Uhrbacteria bacterium CG22_combo_CG10-13_8_21_14_all_47_17</name>
    <dbReference type="NCBI Taxonomy" id="1975041"/>
    <lineage>
        <taxon>Bacteria</taxon>
        <taxon>Candidatus Uhriibacteriota</taxon>
    </lineage>
</organism>
<evidence type="ECO:0000256" key="2">
    <source>
        <dbReference type="ARBA" id="ARBA00022618"/>
    </source>
</evidence>
<evidence type="ECO:0000256" key="6">
    <source>
        <dbReference type="ARBA" id="ARBA00022984"/>
    </source>
</evidence>
<evidence type="ECO:0000256" key="8">
    <source>
        <dbReference type="ARBA" id="ARBA00023306"/>
    </source>
</evidence>
<evidence type="ECO:0000259" key="12">
    <source>
        <dbReference type="Pfam" id="PF04101"/>
    </source>
</evidence>
<dbReference type="Proteomes" id="UP000231581">
    <property type="component" value="Unassembled WGS sequence"/>
</dbReference>
<gene>
    <name evidence="10" type="primary">murG</name>
    <name evidence="13" type="ORF">COX00_04390</name>
</gene>
<keyword evidence="1 10" id="KW-1003">Cell membrane</keyword>
<dbReference type="EMBL" id="PCSZ01000076">
    <property type="protein sequence ID" value="PIP60266.1"/>
    <property type="molecule type" value="Genomic_DNA"/>
</dbReference>
<keyword evidence="7 10" id="KW-0472">Membrane</keyword>
<evidence type="ECO:0000256" key="7">
    <source>
        <dbReference type="ARBA" id="ARBA00023136"/>
    </source>
</evidence>
<comment type="subcellular location">
    <subcellularLocation>
        <location evidence="10">Cell membrane</location>
        <topology evidence="10">Peripheral membrane protein</topology>
        <orientation evidence="10">Cytoplasmic side</orientation>
    </subcellularLocation>
</comment>
<dbReference type="HAMAP" id="MF_00033">
    <property type="entry name" value="MurG"/>
    <property type="match status" value="1"/>
</dbReference>
<dbReference type="GO" id="GO:0009252">
    <property type="term" value="P:peptidoglycan biosynthetic process"/>
    <property type="evidence" value="ECO:0007669"/>
    <property type="project" value="UniProtKB-UniRule"/>
</dbReference>
<comment type="caution">
    <text evidence="10">Lacks conserved residue(s) required for the propagation of feature annotation.</text>
</comment>
<comment type="caution">
    <text evidence="13">The sequence shown here is derived from an EMBL/GenBank/DDBJ whole genome shotgun (WGS) entry which is preliminary data.</text>
</comment>
<comment type="catalytic activity">
    <reaction evidence="10">
        <text>di-trans,octa-cis-undecaprenyl diphospho-N-acetyl-alpha-D-muramoyl-L-alanyl-D-glutamyl-meso-2,6-diaminopimeloyl-D-alanyl-D-alanine + UDP-N-acetyl-alpha-D-glucosamine = di-trans,octa-cis-undecaprenyl diphospho-[N-acetyl-alpha-D-glucosaminyl-(1-&gt;4)]-N-acetyl-alpha-D-muramoyl-L-alanyl-D-glutamyl-meso-2,6-diaminopimeloyl-D-alanyl-D-alanine + UDP + H(+)</text>
        <dbReference type="Rhea" id="RHEA:31227"/>
        <dbReference type="ChEBI" id="CHEBI:15378"/>
        <dbReference type="ChEBI" id="CHEBI:57705"/>
        <dbReference type="ChEBI" id="CHEBI:58223"/>
        <dbReference type="ChEBI" id="CHEBI:61387"/>
        <dbReference type="ChEBI" id="CHEBI:61388"/>
        <dbReference type="EC" id="2.4.1.227"/>
    </reaction>
</comment>
<dbReference type="GO" id="GO:0050511">
    <property type="term" value="F:undecaprenyldiphospho-muramoylpentapeptide beta-N-acetylglucosaminyltransferase activity"/>
    <property type="evidence" value="ECO:0007669"/>
    <property type="project" value="UniProtKB-UniRule"/>
</dbReference>
<proteinExistence type="inferred from homology"/>
<evidence type="ECO:0000256" key="4">
    <source>
        <dbReference type="ARBA" id="ARBA00022679"/>
    </source>
</evidence>
<dbReference type="GO" id="GO:0051301">
    <property type="term" value="P:cell division"/>
    <property type="evidence" value="ECO:0007669"/>
    <property type="project" value="UniProtKB-KW"/>
</dbReference>
<keyword evidence="2 10" id="KW-0132">Cell division</keyword>
<comment type="similarity">
    <text evidence="10">Belongs to the glycosyltransferase 28 family. MurG subfamily.</text>
</comment>
<protein>
    <recommendedName>
        <fullName evidence="10">UDP-N-acetylglucosamine--N-acetylmuramyl-(pentapeptide) pyrophosphoryl-undecaprenol N-acetylglucosamine transferase</fullName>
        <ecNumber evidence="10">2.4.1.227</ecNumber>
    </recommendedName>
    <alternativeName>
        <fullName evidence="10">Undecaprenyl-PP-MurNAc-pentapeptide-UDPGlcNAc GlcNAc transferase</fullName>
    </alternativeName>
</protein>
<evidence type="ECO:0000256" key="9">
    <source>
        <dbReference type="ARBA" id="ARBA00023316"/>
    </source>
</evidence>
<evidence type="ECO:0000256" key="3">
    <source>
        <dbReference type="ARBA" id="ARBA00022676"/>
    </source>
</evidence>
<comment type="function">
    <text evidence="10">Cell wall formation. Catalyzes the transfer of a GlcNAc subunit on undecaprenyl-pyrophosphoryl-MurNAc-pentapeptide (lipid intermediate I) to form undecaprenyl-pyrophosphoryl-MurNAc-(pentapeptide)GlcNAc (lipid intermediate II).</text>
</comment>
<feature type="binding site" evidence="10">
    <location>
        <position position="166"/>
    </location>
    <ligand>
        <name>UDP-N-acetyl-alpha-D-glucosamine</name>
        <dbReference type="ChEBI" id="CHEBI:57705"/>
    </ligand>
</feature>
<evidence type="ECO:0000259" key="11">
    <source>
        <dbReference type="Pfam" id="PF03033"/>
    </source>
</evidence>
<dbReference type="InterPro" id="IPR007235">
    <property type="entry name" value="Glyco_trans_28_C"/>
</dbReference>
<reference evidence="13 14" key="1">
    <citation type="submission" date="2017-09" db="EMBL/GenBank/DDBJ databases">
        <title>Depth-based differentiation of microbial function through sediment-hosted aquifers and enrichment of novel symbionts in the deep terrestrial subsurface.</title>
        <authorList>
            <person name="Probst A.J."/>
            <person name="Ladd B."/>
            <person name="Jarett J.K."/>
            <person name="Geller-Mcgrath D.E."/>
            <person name="Sieber C.M."/>
            <person name="Emerson J.B."/>
            <person name="Anantharaman K."/>
            <person name="Thomas B.C."/>
            <person name="Malmstrom R."/>
            <person name="Stieglmeier M."/>
            <person name="Klingl A."/>
            <person name="Woyke T."/>
            <person name="Ryan C.M."/>
            <person name="Banfield J.F."/>
        </authorList>
    </citation>
    <scope>NUCLEOTIDE SEQUENCE [LARGE SCALE GENOMIC DNA]</scope>
    <source>
        <strain evidence="13">CG22_combo_CG10-13_8_21_14_all_47_17</strain>
    </source>
</reference>
<dbReference type="Pfam" id="PF04101">
    <property type="entry name" value="Glyco_tran_28_C"/>
    <property type="match status" value="1"/>
</dbReference>
<dbReference type="GO" id="GO:0005886">
    <property type="term" value="C:plasma membrane"/>
    <property type="evidence" value="ECO:0007669"/>
    <property type="project" value="UniProtKB-SubCell"/>
</dbReference>
<evidence type="ECO:0000256" key="5">
    <source>
        <dbReference type="ARBA" id="ARBA00022960"/>
    </source>
</evidence>
<dbReference type="InterPro" id="IPR004276">
    <property type="entry name" value="GlycoTrans_28_N"/>
</dbReference>
<keyword evidence="3 10" id="KW-0328">Glycosyltransferase</keyword>
<comment type="pathway">
    <text evidence="10">Cell wall biogenesis; peptidoglycan biosynthesis.</text>
</comment>
<dbReference type="GO" id="GO:0005975">
    <property type="term" value="P:carbohydrate metabolic process"/>
    <property type="evidence" value="ECO:0007669"/>
    <property type="project" value="InterPro"/>
</dbReference>
<dbReference type="EC" id="2.4.1.227" evidence="10"/>